<organism evidence="1 2">
    <name type="scientific">Cryptotermes secundus</name>
    <dbReference type="NCBI Taxonomy" id="105785"/>
    <lineage>
        <taxon>Eukaryota</taxon>
        <taxon>Metazoa</taxon>
        <taxon>Ecdysozoa</taxon>
        <taxon>Arthropoda</taxon>
        <taxon>Hexapoda</taxon>
        <taxon>Insecta</taxon>
        <taxon>Pterygota</taxon>
        <taxon>Neoptera</taxon>
        <taxon>Polyneoptera</taxon>
        <taxon>Dictyoptera</taxon>
        <taxon>Blattodea</taxon>
        <taxon>Blattoidea</taxon>
        <taxon>Termitoidae</taxon>
        <taxon>Kalotermitidae</taxon>
        <taxon>Cryptotermitinae</taxon>
        <taxon>Cryptotermes</taxon>
    </lineage>
</organism>
<dbReference type="InParanoid" id="A0A2J7RSX7"/>
<protein>
    <submittedName>
        <fullName evidence="1">Uncharacterized protein</fullName>
    </submittedName>
</protein>
<keyword evidence="2" id="KW-1185">Reference proteome</keyword>
<gene>
    <name evidence="1" type="ORF">B7P43_G02782</name>
</gene>
<reference evidence="1 2" key="1">
    <citation type="submission" date="2017-12" db="EMBL/GenBank/DDBJ databases">
        <title>Hemimetabolous genomes reveal molecular basis of termite eusociality.</title>
        <authorList>
            <person name="Harrison M.C."/>
            <person name="Jongepier E."/>
            <person name="Robertson H.M."/>
            <person name="Arning N."/>
            <person name="Bitard-Feildel T."/>
            <person name="Chao H."/>
            <person name="Childers C.P."/>
            <person name="Dinh H."/>
            <person name="Doddapaneni H."/>
            <person name="Dugan S."/>
            <person name="Gowin J."/>
            <person name="Greiner C."/>
            <person name="Han Y."/>
            <person name="Hu H."/>
            <person name="Hughes D.S.T."/>
            <person name="Huylmans A.-K."/>
            <person name="Kemena C."/>
            <person name="Kremer L.P.M."/>
            <person name="Lee S.L."/>
            <person name="Lopez-Ezquerra A."/>
            <person name="Mallet L."/>
            <person name="Monroy-Kuhn J.M."/>
            <person name="Moser A."/>
            <person name="Murali S.C."/>
            <person name="Muzny D.M."/>
            <person name="Otani S."/>
            <person name="Piulachs M.-D."/>
            <person name="Poelchau M."/>
            <person name="Qu J."/>
            <person name="Schaub F."/>
            <person name="Wada-Katsumata A."/>
            <person name="Worley K.C."/>
            <person name="Xie Q."/>
            <person name="Ylla G."/>
            <person name="Poulsen M."/>
            <person name="Gibbs R.A."/>
            <person name="Schal C."/>
            <person name="Richards S."/>
            <person name="Belles X."/>
            <person name="Korb J."/>
            <person name="Bornberg-Bauer E."/>
        </authorList>
    </citation>
    <scope>NUCLEOTIDE SEQUENCE [LARGE SCALE GENOMIC DNA]</scope>
    <source>
        <tissue evidence="1">Whole body</tissue>
    </source>
</reference>
<dbReference type="AlphaFoldDB" id="A0A2J7RSX7"/>
<evidence type="ECO:0000313" key="2">
    <source>
        <dbReference type="Proteomes" id="UP000235965"/>
    </source>
</evidence>
<sequence>MEAETRMSEESEQVTPEILEHHLGHAEMLMEQWAAETVIENMVAADPLHISFEETSEGENDSDDWPVPLEIWIDSCCY</sequence>
<comment type="caution">
    <text evidence="1">The sequence shown here is derived from an EMBL/GenBank/DDBJ whole genome shotgun (WGS) entry which is preliminary data.</text>
</comment>
<dbReference type="Proteomes" id="UP000235965">
    <property type="component" value="Unassembled WGS sequence"/>
</dbReference>
<dbReference type="EMBL" id="NEVH01000250">
    <property type="protein sequence ID" value="PNF43943.1"/>
    <property type="molecule type" value="Genomic_DNA"/>
</dbReference>
<name>A0A2J7RSX7_9NEOP</name>
<accession>A0A2J7RSX7</accession>
<proteinExistence type="predicted"/>
<evidence type="ECO:0000313" key="1">
    <source>
        <dbReference type="EMBL" id="PNF43943.1"/>
    </source>
</evidence>